<dbReference type="InterPro" id="IPR037197">
    <property type="entry name" value="WWE_dom_sf"/>
</dbReference>
<dbReference type="InterPro" id="IPR018123">
    <property type="entry name" value="WWE-dom_subgr"/>
</dbReference>
<feature type="non-terminal residue" evidence="2">
    <location>
        <position position="169"/>
    </location>
</feature>
<evidence type="ECO:0000313" key="3">
    <source>
        <dbReference type="Proteomes" id="UP000678393"/>
    </source>
</evidence>
<feature type="domain" description="WWE" evidence="1">
    <location>
        <begin position="10"/>
        <end position="88"/>
    </location>
</feature>
<dbReference type="AlphaFoldDB" id="A0A8S3ZZD0"/>
<name>A0A8S3ZZD0_9EUPU</name>
<dbReference type="Proteomes" id="UP000678393">
    <property type="component" value="Unassembled WGS sequence"/>
</dbReference>
<proteinExistence type="predicted"/>
<evidence type="ECO:0000259" key="1">
    <source>
        <dbReference type="PROSITE" id="PS50918"/>
    </source>
</evidence>
<dbReference type="PROSITE" id="PS50918">
    <property type="entry name" value="WWE"/>
    <property type="match status" value="1"/>
</dbReference>
<keyword evidence="3" id="KW-1185">Reference proteome</keyword>
<gene>
    <name evidence="2" type="ORF">CUNI_LOCUS18978</name>
</gene>
<reference evidence="2" key="1">
    <citation type="submission" date="2021-04" db="EMBL/GenBank/DDBJ databases">
        <authorList>
            <consortium name="Molecular Ecology Group"/>
        </authorList>
    </citation>
    <scope>NUCLEOTIDE SEQUENCE</scope>
</reference>
<feature type="non-terminal residue" evidence="2">
    <location>
        <position position="1"/>
    </location>
</feature>
<dbReference type="Gene3D" id="3.30.720.50">
    <property type="match status" value="2"/>
</dbReference>
<dbReference type="EMBL" id="CAJHNH020006201">
    <property type="protein sequence ID" value="CAG5133420.1"/>
    <property type="molecule type" value="Genomic_DNA"/>
</dbReference>
<dbReference type="GO" id="GO:0008270">
    <property type="term" value="F:zinc ion binding"/>
    <property type="evidence" value="ECO:0007669"/>
    <property type="project" value="InterPro"/>
</dbReference>
<dbReference type="OrthoDB" id="5846916at2759"/>
<dbReference type="SMART" id="SM00678">
    <property type="entry name" value="WWE"/>
    <property type="match status" value="1"/>
</dbReference>
<evidence type="ECO:0000313" key="2">
    <source>
        <dbReference type="EMBL" id="CAG5133420.1"/>
    </source>
</evidence>
<organism evidence="2 3">
    <name type="scientific">Candidula unifasciata</name>
    <dbReference type="NCBI Taxonomy" id="100452"/>
    <lineage>
        <taxon>Eukaryota</taxon>
        <taxon>Metazoa</taxon>
        <taxon>Spiralia</taxon>
        <taxon>Lophotrochozoa</taxon>
        <taxon>Mollusca</taxon>
        <taxon>Gastropoda</taxon>
        <taxon>Heterobranchia</taxon>
        <taxon>Euthyneura</taxon>
        <taxon>Panpulmonata</taxon>
        <taxon>Eupulmonata</taxon>
        <taxon>Stylommatophora</taxon>
        <taxon>Helicina</taxon>
        <taxon>Helicoidea</taxon>
        <taxon>Geomitridae</taxon>
        <taxon>Candidula</taxon>
    </lineage>
</organism>
<protein>
    <recommendedName>
        <fullName evidence="1">WWE domain-containing protein</fullName>
    </recommendedName>
</protein>
<dbReference type="SUPFAM" id="SSF117839">
    <property type="entry name" value="WWE domain"/>
    <property type="match status" value="2"/>
</dbReference>
<dbReference type="InterPro" id="IPR004170">
    <property type="entry name" value="WWE_dom"/>
</dbReference>
<accession>A0A8S3ZZD0</accession>
<comment type="caution">
    <text evidence="2">The sequence shown here is derived from an EMBL/GenBank/DDBJ whole genome shotgun (WGS) entry which is preliminary data.</text>
</comment>
<dbReference type="Pfam" id="PF02825">
    <property type="entry name" value="WWE"/>
    <property type="match status" value="2"/>
</dbReference>
<sequence length="169" mass="19563">KPVGASAEKKLKVEPPKIDGFEVQFEWQGDQGKWVRFTKKFNKLLTEEYNKGKKQVELVVPTGATLMINFEKMIQKNKKTGYQRRIRVALRSDKDTDFNVLEWQDKNNTWNPYPIQNSIQLEQIFQSGSQLGVIKSPPNSSNSEEIDLNKMTSTNLKSKLFTSIRRQNP</sequence>